<name>G6F2A4_9PROT</name>
<dbReference type="Proteomes" id="UP000005939">
    <property type="component" value="Unassembled WGS sequence"/>
</dbReference>
<dbReference type="InterPro" id="IPR027417">
    <property type="entry name" value="P-loop_NTPase"/>
</dbReference>
<dbReference type="SUPFAM" id="SSF52540">
    <property type="entry name" value="P-loop containing nucleoside triphosphate hydrolases"/>
    <property type="match status" value="1"/>
</dbReference>
<dbReference type="RefSeq" id="WP_008854740.1">
    <property type="nucleotide sequence ID" value="NZ_AGFR01000009.1"/>
</dbReference>
<dbReference type="GO" id="GO:0006302">
    <property type="term" value="P:double-strand break repair"/>
    <property type="evidence" value="ECO:0007669"/>
    <property type="project" value="TreeGrafter"/>
</dbReference>
<feature type="domain" description="DUF4435" evidence="2">
    <location>
        <begin position="279"/>
        <end position="481"/>
    </location>
</feature>
<dbReference type="OrthoDB" id="3322489at2"/>
<dbReference type="PATRIC" id="fig|1088868.3.peg.1759"/>
<dbReference type="STRING" id="1088868.CIN_17500"/>
<dbReference type="PANTHER" id="PTHR32182">
    <property type="entry name" value="DNA REPLICATION AND REPAIR PROTEIN RECF"/>
    <property type="match status" value="1"/>
</dbReference>
<dbReference type="GO" id="GO:0016887">
    <property type="term" value="F:ATP hydrolysis activity"/>
    <property type="evidence" value="ECO:0007669"/>
    <property type="project" value="InterPro"/>
</dbReference>
<gene>
    <name evidence="3" type="ORF">CIN_17500</name>
</gene>
<sequence length="532" mass="60732">MDDDIVNLSIPTLNNETITINCSPKERIYFIGANGSGKTRLAVYIENKLGAKAHRIAAHRNLTLNPTVDKISATQAKHALKQYTPSSAIMGASYATVLFSNYNAIIQLLFANQSNIALQTHNNAHAKNDAPLQKTFFQRLNDIWNRIFPNKQLLITGDDIQVQNLNQTPYSASEMSDGERSVFYLLGQTFVADSGTVLIFDEPEQHLHRSIMSRLWDELETARPDCAFITISHDLEFLANRYGQKYILKAYDNQKWDIQELTENNAFSEELTTLILGSRQPILFIEGNEKSLDLPIYRACYPDWTIIPRNSCEEVMYAVITLNHNKNLHHYQCAGIIDGDDYSDEEKKYFSGLNIYPLAVSEIENIFLLEDVLAEIAKTNHYQGVELEELVKGLINEVFIHPGNDKNQQQSLLRYARRRIDRTLKKIDCSEAEDESALITLYESQIAKLKIDQLIKTANDAIQSAIAERDTKKLLQWYDHKGLLAIACKTTGMKVTQFKEWIVRYLRNEPNSILSKTIQKHLPNIKSDKKDI</sequence>
<dbReference type="Gene3D" id="3.40.50.300">
    <property type="entry name" value="P-loop containing nucleotide triphosphate hydrolases"/>
    <property type="match status" value="1"/>
</dbReference>
<dbReference type="Pfam" id="PF14491">
    <property type="entry name" value="DUF4435"/>
    <property type="match status" value="1"/>
</dbReference>
<evidence type="ECO:0000259" key="2">
    <source>
        <dbReference type="Pfam" id="PF14491"/>
    </source>
</evidence>
<dbReference type="InterPro" id="IPR003959">
    <property type="entry name" value="ATPase_AAA_core"/>
</dbReference>
<accession>G6F2A4</accession>
<proteinExistence type="predicted"/>
<dbReference type="PANTHER" id="PTHR32182:SF22">
    <property type="entry name" value="ATP-DEPENDENT ENDONUCLEASE, OLD FAMILY-RELATED"/>
    <property type="match status" value="1"/>
</dbReference>
<dbReference type="EMBL" id="AGFR01000009">
    <property type="protein sequence ID" value="EHD13558.1"/>
    <property type="molecule type" value="Genomic_DNA"/>
</dbReference>
<dbReference type="GO" id="GO:0000731">
    <property type="term" value="P:DNA synthesis involved in DNA repair"/>
    <property type="evidence" value="ECO:0007669"/>
    <property type="project" value="TreeGrafter"/>
</dbReference>
<reference evidence="3 4" key="1">
    <citation type="submission" date="2011-10" db="EMBL/GenBank/DDBJ databases">
        <title>Genome Sequence of Commensalibacter intestini A911, isolated from Drosophila gut.</title>
        <authorList>
            <person name="Lee W.-J."/>
            <person name="Kim E.-K."/>
        </authorList>
    </citation>
    <scope>NUCLEOTIDE SEQUENCE [LARGE SCALE GENOMIC DNA]</scope>
    <source>
        <strain evidence="3 4">A911</strain>
    </source>
</reference>
<comment type="caution">
    <text evidence="3">The sequence shown here is derived from an EMBL/GenBank/DDBJ whole genome shotgun (WGS) entry which is preliminary data.</text>
</comment>
<dbReference type="AlphaFoldDB" id="G6F2A4"/>
<feature type="domain" description="ATPase AAA-type core" evidence="1">
    <location>
        <begin position="127"/>
        <end position="238"/>
    </location>
</feature>
<protein>
    <submittedName>
        <fullName evidence="3">Uncharacterized protein</fullName>
    </submittedName>
</protein>
<dbReference type="InterPro" id="IPR029492">
    <property type="entry name" value="DUF4435"/>
</dbReference>
<evidence type="ECO:0000313" key="3">
    <source>
        <dbReference type="EMBL" id="EHD13558.1"/>
    </source>
</evidence>
<dbReference type="Pfam" id="PF13304">
    <property type="entry name" value="AAA_21"/>
    <property type="match status" value="1"/>
</dbReference>
<evidence type="ECO:0000313" key="4">
    <source>
        <dbReference type="Proteomes" id="UP000005939"/>
    </source>
</evidence>
<organism evidence="3 4">
    <name type="scientific">Commensalibacter intestini A911</name>
    <dbReference type="NCBI Taxonomy" id="1088868"/>
    <lineage>
        <taxon>Bacteria</taxon>
        <taxon>Pseudomonadati</taxon>
        <taxon>Pseudomonadota</taxon>
        <taxon>Alphaproteobacteria</taxon>
        <taxon>Acetobacterales</taxon>
        <taxon>Acetobacteraceae</taxon>
    </lineage>
</organism>
<dbReference type="eggNOG" id="COG3593">
    <property type="taxonomic scope" value="Bacteria"/>
</dbReference>
<dbReference type="GO" id="GO:0005524">
    <property type="term" value="F:ATP binding"/>
    <property type="evidence" value="ECO:0007669"/>
    <property type="project" value="InterPro"/>
</dbReference>
<evidence type="ECO:0000259" key="1">
    <source>
        <dbReference type="Pfam" id="PF13304"/>
    </source>
</evidence>